<dbReference type="Pfam" id="PF07734">
    <property type="entry name" value="FBA_1"/>
    <property type="match status" value="1"/>
</dbReference>
<dbReference type="InterPro" id="IPR001810">
    <property type="entry name" value="F-box_dom"/>
</dbReference>
<dbReference type="PROSITE" id="PS50181">
    <property type="entry name" value="FBOX"/>
    <property type="match status" value="1"/>
</dbReference>
<sequence>MTTMSDLPETLEDEILSRIPITSLRSMRSTCKKWNTFSKTQIIGNGAKQSLGLMLRASRHYRDFHLCSMSFNLQGIRNEDDGDYVLKIDTKQVSIPEHIRIYKISHCDGLFLCLVEDKSSILVWNPYLAQTRWIKTKQYSRRFSAFVLGYDNNYNHKILKILEDHDCVSGLRYEIYRFNSILWEVLNVTPELYEWSNMHDVVSLKGNTYLFVKGNTYGWADEDEDEDEDEDKDPIETDVYLLCFDFTTESFGPRLPLPFSSDVGESVTLSSVREEQLLLLYNGWETSKMLEIWVSNKIEPNAVSWTKFLKVDTTQLTDFPDEFDAVSFFIDEEKKVAVVFNRYIAHIIGEDGYSKSRGFRLWSWSLLFLCSKFSAIAYQLTGRKRR</sequence>
<dbReference type="InterPro" id="IPR006527">
    <property type="entry name" value="F-box-assoc_dom_typ1"/>
</dbReference>
<feature type="domain" description="F-box" evidence="1">
    <location>
        <begin position="1"/>
        <end position="51"/>
    </location>
</feature>
<keyword evidence="3" id="KW-1185">Reference proteome</keyword>
<organism evidence="2 3">
    <name type="scientific">Cardamine amara subsp. amara</name>
    <dbReference type="NCBI Taxonomy" id="228776"/>
    <lineage>
        <taxon>Eukaryota</taxon>
        <taxon>Viridiplantae</taxon>
        <taxon>Streptophyta</taxon>
        <taxon>Embryophyta</taxon>
        <taxon>Tracheophyta</taxon>
        <taxon>Spermatophyta</taxon>
        <taxon>Magnoliopsida</taxon>
        <taxon>eudicotyledons</taxon>
        <taxon>Gunneridae</taxon>
        <taxon>Pentapetalae</taxon>
        <taxon>rosids</taxon>
        <taxon>malvids</taxon>
        <taxon>Brassicales</taxon>
        <taxon>Brassicaceae</taxon>
        <taxon>Cardamineae</taxon>
        <taxon>Cardamine</taxon>
    </lineage>
</organism>
<evidence type="ECO:0000313" key="3">
    <source>
        <dbReference type="Proteomes" id="UP001558713"/>
    </source>
</evidence>
<gene>
    <name evidence="2" type="ORF">V5N11_033855</name>
</gene>
<dbReference type="InterPro" id="IPR050233">
    <property type="entry name" value="A_thaliana_F-box"/>
</dbReference>
<evidence type="ECO:0000313" key="2">
    <source>
        <dbReference type="EMBL" id="KAL1209092.1"/>
    </source>
</evidence>
<comment type="caution">
    <text evidence="2">The sequence shown here is derived from an EMBL/GenBank/DDBJ whole genome shotgun (WGS) entry which is preliminary data.</text>
</comment>
<reference evidence="2 3" key="1">
    <citation type="submission" date="2024-04" db="EMBL/GenBank/DDBJ databases">
        <title>Genome assembly C_amara_ONT_v2.</title>
        <authorList>
            <person name="Yant L."/>
            <person name="Moore C."/>
            <person name="Slenker M."/>
        </authorList>
    </citation>
    <scope>NUCLEOTIDE SEQUENCE [LARGE SCALE GENOMIC DNA]</scope>
    <source>
        <tissue evidence="2">Leaf</tissue>
    </source>
</reference>
<dbReference type="AlphaFoldDB" id="A0ABD1AR45"/>
<dbReference type="PANTHER" id="PTHR47993">
    <property type="entry name" value="OS09G0372900 PROTEIN-RELATED"/>
    <property type="match status" value="1"/>
</dbReference>
<accession>A0ABD1AR45</accession>
<dbReference type="EMBL" id="JBANAX010000429">
    <property type="protein sequence ID" value="KAL1209092.1"/>
    <property type="molecule type" value="Genomic_DNA"/>
</dbReference>
<dbReference type="InterPro" id="IPR036047">
    <property type="entry name" value="F-box-like_dom_sf"/>
</dbReference>
<name>A0ABD1AR45_CARAN</name>
<protein>
    <submittedName>
        <fullName evidence="2">F-box protein</fullName>
    </submittedName>
</protein>
<dbReference type="InterPro" id="IPR017451">
    <property type="entry name" value="F-box-assoc_interact_dom"/>
</dbReference>
<dbReference type="NCBIfam" id="TIGR01640">
    <property type="entry name" value="F_box_assoc_1"/>
    <property type="match status" value="1"/>
</dbReference>
<dbReference type="Pfam" id="PF00646">
    <property type="entry name" value="F-box"/>
    <property type="match status" value="1"/>
</dbReference>
<dbReference type="PANTHER" id="PTHR47993:SF395">
    <property type="entry name" value="JACALIN-RELATED LECTIN 37-RELATED"/>
    <property type="match status" value="1"/>
</dbReference>
<dbReference type="Proteomes" id="UP001558713">
    <property type="component" value="Unassembled WGS sequence"/>
</dbReference>
<proteinExistence type="predicted"/>
<dbReference type="SUPFAM" id="SSF81383">
    <property type="entry name" value="F-box domain"/>
    <property type="match status" value="1"/>
</dbReference>
<evidence type="ECO:0000259" key="1">
    <source>
        <dbReference type="PROSITE" id="PS50181"/>
    </source>
</evidence>